<keyword evidence="2" id="KW-1185">Reference proteome</keyword>
<name>A0A068SDU0_9FUNG</name>
<organism evidence="1 2">
    <name type="scientific">Lichtheimia corymbifera JMRC:FSU:9682</name>
    <dbReference type="NCBI Taxonomy" id="1263082"/>
    <lineage>
        <taxon>Eukaryota</taxon>
        <taxon>Fungi</taxon>
        <taxon>Fungi incertae sedis</taxon>
        <taxon>Mucoromycota</taxon>
        <taxon>Mucoromycotina</taxon>
        <taxon>Mucoromycetes</taxon>
        <taxon>Mucorales</taxon>
        <taxon>Lichtheimiaceae</taxon>
        <taxon>Lichtheimia</taxon>
    </lineage>
</organism>
<protein>
    <submittedName>
        <fullName evidence="1">Uncharacterized protein</fullName>
    </submittedName>
</protein>
<reference evidence="1" key="1">
    <citation type="submission" date="2013-08" db="EMBL/GenBank/DDBJ databases">
        <title>Gene expansion shapes genome architecture in the human pathogen Lichtheimia corymbifera: an evolutionary genomics analysis in the ancient terrestrial Mucorales (Mucoromycotina).</title>
        <authorList>
            <person name="Schwartze V.U."/>
            <person name="Winter S."/>
            <person name="Shelest E."/>
            <person name="Marcet-Houben M."/>
            <person name="Horn F."/>
            <person name="Wehner S."/>
            <person name="Hoffmann K."/>
            <person name="Riege K."/>
            <person name="Sammeth M."/>
            <person name="Nowrousian M."/>
            <person name="Valiante V."/>
            <person name="Linde J."/>
            <person name="Jacobsen I.D."/>
            <person name="Marz M."/>
            <person name="Brakhage A.A."/>
            <person name="Gabaldon T."/>
            <person name="Bocker S."/>
            <person name="Voigt K."/>
        </authorList>
    </citation>
    <scope>NUCLEOTIDE SEQUENCE [LARGE SCALE GENOMIC DNA]</scope>
    <source>
        <strain evidence="1">FSU 9682</strain>
    </source>
</reference>
<sequence>MVVVVKDTVSMVLQIIYSTCKASLYWWIFWQCFLSVPWRISFLEFTTHVLFDTTHPLAPFHNAHASQHQLQQLSSASSSIRRLEPCHLLDTGLAFIEATRSTRQTHSLIIDILGQQDNGLRWMMVLVDTRQQGESIYLGEQVDTVLFYTKGWQGMHIKGEGTSSRCYLFYVDGNGQ</sequence>
<dbReference type="VEuPathDB" id="FungiDB:LCOR_10253.1"/>
<gene>
    <name evidence="1" type="ORF">LCOR_10253.1</name>
</gene>
<evidence type="ECO:0000313" key="1">
    <source>
        <dbReference type="EMBL" id="CDH59441.1"/>
    </source>
</evidence>
<evidence type="ECO:0000313" key="2">
    <source>
        <dbReference type="Proteomes" id="UP000027586"/>
    </source>
</evidence>
<dbReference type="Proteomes" id="UP000027586">
    <property type="component" value="Unassembled WGS sequence"/>
</dbReference>
<comment type="caution">
    <text evidence="1">The sequence shown here is derived from an EMBL/GenBank/DDBJ whole genome shotgun (WGS) entry which is preliminary data.</text>
</comment>
<accession>A0A068SDU0</accession>
<dbReference type="EMBL" id="CBTN010000070">
    <property type="protein sequence ID" value="CDH59441.1"/>
    <property type="molecule type" value="Genomic_DNA"/>
</dbReference>
<dbReference type="AlphaFoldDB" id="A0A068SDU0"/>
<proteinExistence type="predicted"/>